<evidence type="ECO:0000256" key="4">
    <source>
        <dbReference type="ARBA" id="ARBA00023163"/>
    </source>
</evidence>
<dbReference type="Gene3D" id="1.10.10.10">
    <property type="entry name" value="Winged helix-like DNA-binding domain superfamily/Winged helix DNA-binding domain"/>
    <property type="match status" value="1"/>
</dbReference>
<dbReference type="STRING" id="1165689.SAMN02927914_05467"/>
<proteinExistence type="inferred from homology"/>
<comment type="similarity">
    <text evidence="1">Belongs to the SorC transcriptional regulatory family.</text>
</comment>
<evidence type="ECO:0000259" key="5">
    <source>
        <dbReference type="Pfam" id="PF04198"/>
    </source>
</evidence>
<dbReference type="InterPro" id="IPR036388">
    <property type="entry name" value="WH-like_DNA-bd_sf"/>
</dbReference>
<dbReference type="GO" id="GO:0030246">
    <property type="term" value="F:carbohydrate binding"/>
    <property type="evidence" value="ECO:0007669"/>
    <property type="project" value="InterPro"/>
</dbReference>
<dbReference type="SUPFAM" id="SSF100950">
    <property type="entry name" value="NagB/RpiA/CoA transferase-like"/>
    <property type="match status" value="1"/>
</dbReference>
<feature type="domain" description="Sugar-binding" evidence="5">
    <location>
        <begin position="69"/>
        <end position="320"/>
    </location>
</feature>
<dbReference type="PANTHER" id="PTHR34294:SF1">
    <property type="entry name" value="TRANSCRIPTIONAL REGULATOR LSRR"/>
    <property type="match status" value="1"/>
</dbReference>
<dbReference type="Proteomes" id="UP000198588">
    <property type="component" value="Unassembled WGS sequence"/>
</dbReference>
<protein>
    <submittedName>
        <fullName evidence="6">DNA-binding transcriptional regulator LsrR, DeoR family</fullName>
    </submittedName>
</protein>
<evidence type="ECO:0000256" key="1">
    <source>
        <dbReference type="ARBA" id="ARBA00010466"/>
    </source>
</evidence>
<keyword evidence="2" id="KW-0805">Transcription regulation</keyword>
<dbReference type="Gene3D" id="3.40.50.1360">
    <property type="match status" value="1"/>
</dbReference>
<reference evidence="6 7" key="1">
    <citation type="submission" date="2016-10" db="EMBL/GenBank/DDBJ databases">
        <authorList>
            <person name="de Groot N.N."/>
        </authorList>
    </citation>
    <scope>NUCLEOTIDE SEQUENCE [LARGE SCALE GENOMIC DNA]</scope>
    <source>
        <strain evidence="6 7">CGMCC 1.12097</strain>
    </source>
</reference>
<dbReference type="InterPro" id="IPR007324">
    <property type="entry name" value="Sugar-bd_dom_put"/>
</dbReference>
<evidence type="ECO:0000313" key="6">
    <source>
        <dbReference type="EMBL" id="SDA95633.1"/>
    </source>
</evidence>
<sequence length="323" mass="34227">MPTEKPRPARLPMVSSDLNVKTAWLYYVEGFTQEQIAEKLDVSRVKVMRTLAACTAEGIVVTMINAPTAEQVALERALEKRWNLNAAVVIPTPSAHEHLEKAIGHAVAAYLGEQMRDGMALAIGGGATLHASLGFLARRQLKRASVVALVGSLPHSQWINPSIVAAKVADVFDVDSYQITAPVTVDNSSLRDLLWAQPTLQELRQRAAAADIALLTVGDMSPDATIFRHGIVPSSLIPSLKAKGAVANILCYFVDAAGRLVDHEVNGRVMAIDLDLVGQVPNVVLAAGGKRKVAAILAALKAVSTNVLITDSDTAAALLAKAG</sequence>
<gene>
    <name evidence="6" type="ORF">SAMN02927914_05467</name>
</gene>
<dbReference type="Pfam" id="PF04198">
    <property type="entry name" value="Sugar-bind"/>
    <property type="match status" value="1"/>
</dbReference>
<evidence type="ECO:0000313" key="7">
    <source>
        <dbReference type="Proteomes" id="UP000198588"/>
    </source>
</evidence>
<dbReference type="EMBL" id="FMXM01000022">
    <property type="protein sequence ID" value="SDA95633.1"/>
    <property type="molecule type" value="Genomic_DNA"/>
</dbReference>
<dbReference type="GO" id="GO:0003677">
    <property type="term" value="F:DNA binding"/>
    <property type="evidence" value="ECO:0007669"/>
    <property type="project" value="UniProtKB-KW"/>
</dbReference>
<name>A0A1G5ZMW1_9HYPH</name>
<evidence type="ECO:0000256" key="2">
    <source>
        <dbReference type="ARBA" id="ARBA00023015"/>
    </source>
</evidence>
<dbReference type="RefSeq" id="WP_091584717.1">
    <property type="nucleotide sequence ID" value="NZ_FMXM01000022.1"/>
</dbReference>
<keyword evidence="3 6" id="KW-0238">DNA-binding</keyword>
<keyword evidence="4" id="KW-0804">Transcription</keyword>
<dbReference type="InterPro" id="IPR037171">
    <property type="entry name" value="NagB/RpiA_transferase-like"/>
</dbReference>
<dbReference type="InterPro" id="IPR051054">
    <property type="entry name" value="SorC_transcr_regulators"/>
</dbReference>
<accession>A0A1G5ZMW1</accession>
<dbReference type="AlphaFoldDB" id="A0A1G5ZMW1"/>
<dbReference type="OrthoDB" id="9808171at2"/>
<organism evidence="6 7">
    <name type="scientific">Mesorhizobium qingshengii</name>
    <dbReference type="NCBI Taxonomy" id="1165689"/>
    <lineage>
        <taxon>Bacteria</taxon>
        <taxon>Pseudomonadati</taxon>
        <taxon>Pseudomonadota</taxon>
        <taxon>Alphaproteobacteria</taxon>
        <taxon>Hyphomicrobiales</taxon>
        <taxon>Phyllobacteriaceae</taxon>
        <taxon>Mesorhizobium</taxon>
    </lineage>
</organism>
<dbReference type="PANTHER" id="PTHR34294">
    <property type="entry name" value="TRANSCRIPTIONAL REGULATOR-RELATED"/>
    <property type="match status" value="1"/>
</dbReference>
<evidence type="ECO:0000256" key="3">
    <source>
        <dbReference type="ARBA" id="ARBA00023125"/>
    </source>
</evidence>